<dbReference type="Proteomes" id="UP000215335">
    <property type="component" value="Unassembled WGS sequence"/>
</dbReference>
<reference evidence="2 3" key="1">
    <citation type="journal article" date="2017" name="Curr. Biol.">
        <title>The Evolution of Venom by Co-option of Single-Copy Genes.</title>
        <authorList>
            <person name="Martinson E.O."/>
            <person name="Mrinalini"/>
            <person name="Kelkar Y.D."/>
            <person name="Chang C.H."/>
            <person name="Werren J.H."/>
        </authorList>
    </citation>
    <scope>NUCLEOTIDE SEQUENCE [LARGE SCALE GENOMIC DNA]</scope>
    <source>
        <strain evidence="2 3">Alberta</strain>
        <tissue evidence="2">Whole body</tissue>
    </source>
</reference>
<feature type="compositionally biased region" description="Basic and acidic residues" evidence="1">
    <location>
        <begin position="29"/>
        <end position="41"/>
    </location>
</feature>
<evidence type="ECO:0000313" key="3">
    <source>
        <dbReference type="Proteomes" id="UP000215335"/>
    </source>
</evidence>
<protein>
    <submittedName>
        <fullName evidence="2">Uncharacterized protein</fullName>
    </submittedName>
</protein>
<comment type="caution">
    <text evidence="2">The sequence shown here is derived from an EMBL/GenBank/DDBJ whole genome shotgun (WGS) entry which is preliminary data.</text>
</comment>
<organism evidence="2 3">
    <name type="scientific">Trichomalopsis sarcophagae</name>
    <dbReference type="NCBI Taxonomy" id="543379"/>
    <lineage>
        <taxon>Eukaryota</taxon>
        <taxon>Metazoa</taxon>
        <taxon>Ecdysozoa</taxon>
        <taxon>Arthropoda</taxon>
        <taxon>Hexapoda</taxon>
        <taxon>Insecta</taxon>
        <taxon>Pterygota</taxon>
        <taxon>Neoptera</taxon>
        <taxon>Endopterygota</taxon>
        <taxon>Hymenoptera</taxon>
        <taxon>Apocrita</taxon>
        <taxon>Proctotrupomorpha</taxon>
        <taxon>Chalcidoidea</taxon>
        <taxon>Pteromalidae</taxon>
        <taxon>Pteromalinae</taxon>
        <taxon>Trichomalopsis</taxon>
    </lineage>
</organism>
<evidence type="ECO:0000313" key="2">
    <source>
        <dbReference type="EMBL" id="OXU20533.1"/>
    </source>
</evidence>
<dbReference type="EMBL" id="NNAY01002808">
    <property type="protein sequence ID" value="OXU20533.1"/>
    <property type="molecule type" value="Genomic_DNA"/>
</dbReference>
<sequence>MRDDGRGGNEQRLHGELVARALQSSCRLDLHQREAGAEQRGAEQPPGGRQPRLHLAQQR</sequence>
<feature type="region of interest" description="Disordered" evidence="1">
    <location>
        <begin position="29"/>
        <end position="59"/>
    </location>
</feature>
<gene>
    <name evidence="2" type="ORF">TSAR_000656</name>
</gene>
<proteinExistence type="predicted"/>
<name>A0A232EQA2_9HYME</name>
<dbReference type="AlphaFoldDB" id="A0A232EQA2"/>
<accession>A0A232EQA2</accession>
<keyword evidence="3" id="KW-1185">Reference proteome</keyword>
<evidence type="ECO:0000256" key="1">
    <source>
        <dbReference type="SAM" id="MobiDB-lite"/>
    </source>
</evidence>